<evidence type="ECO:0000313" key="3">
    <source>
        <dbReference type="EMBL" id="CAJ1938776.1"/>
    </source>
</evidence>
<comment type="caution">
    <text evidence="3">The sequence shown here is derived from an EMBL/GenBank/DDBJ whole genome shotgun (WGS) entry which is preliminary data.</text>
</comment>
<sequence length="447" mass="50510">MVTESDIKKVWLNDKQLLVEILDPRYFWNPHYTLFALPGIAKDSNGEDCKYKELHIITKQFIEVEEELETVKVNCMAWNFDPDHTPTNAWPYSNYAPVNSNSYHENSNWASNRADQQQSNGGSNINANFSQQNSFLQNAQPPTHNANCSAQQPNSATNNAHTARTETTSNFSNTFVQQQNGAFNNTAQPPANHSANAFVQQSNGAFNNNTQPPANHSANAFVQQSNGAFNNNVQPPATSASAFPIVATNKNPLADLTALQDTVKQLQESLARQHQKEESLRRLQEQQRQQAEALRLWQEASDQATEESRQAALYAIQQQNELRRQQEESLLQQEELRCQQEQQKKEWHDQEEELLCQQAQQKQEQEHMINSFHQKQQIRVDALSTAVAKKPASRPDQKRLADNPAQRSVSSRSKRARQTVVSGGDNDDKSMFSDASQTMLPAVPDNI</sequence>
<dbReference type="AlphaFoldDB" id="A0AAD2FH70"/>
<keyword evidence="1" id="KW-0175">Coiled coil</keyword>
<feature type="region of interest" description="Disordered" evidence="2">
    <location>
        <begin position="106"/>
        <end position="164"/>
    </location>
</feature>
<evidence type="ECO:0000256" key="2">
    <source>
        <dbReference type="SAM" id="MobiDB-lite"/>
    </source>
</evidence>
<feature type="coiled-coil region" evidence="1">
    <location>
        <begin position="256"/>
        <end position="351"/>
    </location>
</feature>
<proteinExistence type="predicted"/>
<gene>
    <name evidence="3" type="ORF">CYCCA115_LOCUS6272</name>
</gene>
<dbReference type="EMBL" id="CAKOGP040000768">
    <property type="protein sequence ID" value="CAJ1938776.1"/>
    <property type="molecule type" value="Genomic_DNA"/>
</dbReference>
<organism evidence="3 4">
    <name type="scientific">Cylindrotheca closterium</name>
    <dbReference type="NCBI Taxonomy" id="2856"/>
    <lineage>
        <taxon>Eukaryota</taxon>
        <taxon>Sar</taxon>
        <taxon>Stramenopiles</taxon>
        <taxon>Ochrophyta</taxon>
        <taxon>Bacillariophyta</taxon>
        <taxon>Bacillariophyceae</taxon>
        <taxon>Bacillariophycidae</taxon>
        <taxon>Bacillariales</taxon>
        <taxon>Bacillariaceae</taxon>
        <taxon>Cylindrotheca</taxon>
    </lineage>
</organism>
<name>A0AAD2FH70_9STRA</name>
<accession>A0AAD2FH70</accession>
<feature type="region of interest" description="Disordered" evidence="2">
    <location>
        <begin position="383"/>
        <end position="447"/>
    </location>
</feature>
<evidence type="ECO:0000313" key="4">
    <source>
        <dbReference type="Proteomes" id="UP001295423"/>
    </source>
</evidence>
<reference evidence="3" key="1">
    <citation type="submission" date="2023-08" db="EMBL/GenBank/DDBJ databases">
        <authorList>
            <person name="Audoor S."/>
            <person name="Bilcke G."/>
        </authorList>
    </citation>
    <scope>NUCLEOTIDE SEQUENCE</scope>
</reference>
<evidence type="ECO:0000256" key="1">
    <source>
        <dbReference type="SAM" id="Coils"/>
    </source>
</evidence>
<keyword evidence="4" id="KW-1185">Reference proteome</keyword>
<dbReference type="Proteomes" id="UP001295423">
    <property type="component" value="Unassembled WGS sequence"/>
</dbReference>
<protein>
    <submittedName>
        <fullName evidence="3">Uncharacterized protein</fullName>
    </submittedName>
</protein>